<dbReference type="Proteomes" id="UP000772434">
    <property type="component" value="Unassembled WGS sequence"/>
</dbReference>
<name>A0A9P5U723_9AGAR</name>
<dbReference type="GO" id="GO:0004386">
    <property type="term" value="F:helicase activity"/>
    <property type="evidence" value="ECO:0007669"/>
    <property type="project" value="UniProtKB-KW"/>
</dbReference>
<dbReference type="PROSITE" id="PS51192">
    <property type="entry name" value="HELICASE_ATP_BIND_1"/>
    <property type="match status" value="1"/>
</dbReference>
<proteinExistence type="inferred from homology"/>
<dbReference type="GO" id="GO:0005524">
    <property type="term" value="F:ATP binding"/>
    <property type="evidence" value="ECO:0007669"/>
    <property type="project" value="UniProtKB-KW"/>
</dbReference>
<protein>
    <recommendedName>
        <fullName evidence="13">P-loop containing nucleoside triphosphate hydrolase protein</fullName>
    </recommendedName>
</protein>
<dbReference type="Pfam" id="PF00270">
    <property type="entry name" value="DEAD"/>
    <property type="match status" value="1"/>
</dbReference>
<dbReference type="SUPFAM" id="SSF52540">
    <property type="entry name" value="P-loop containing nucleoside triphosphate hydrolases"/>
    <property type="match status" value="1"/>
</dbReference>
<dbReference type="PANTHER" id="PTHR14950:SF37">
    <property type="entry name" value="ENDORIBONUCLEASE DICER"/>
    <property type="match status" value="1"/>
</dbReference>
<dbReference type="GO" id="GO:0004525">
    <property type="term" value="F:ribonuclease III activity"/>
    <property type="evidence" value="ECO:0007669"/>
    <property type="project" value="InterPro"/>
</dbReference>
<dbReference type="InterPro" id="IPR014001">
    <property type="entry name" value="Helicase_ATP-bd"/>
</dbReference>
<evidence type="ECO:0000256" key="3">
    <source>
        <dbReference type="ARBA" id="ARBA00022801"/>
    </source>
</evidence>
<feature type="domain" description="RNase III" evidence="7">
    <location>
        <begin position="1098"/>
        <end position="1247"/>
    </location>
</feature>
<keyword evidence="2" id="KW-0547">Nucleotide-binding</keyword>
<dbReference type="PROSITE" id="PS50142">
    <property type="entry name" value="RNASE_3_2"/>
    <property type="match status" value="2"/>
</dbReference>
<feature type="domain" description="Helicase C-terminal" evidence="9">
    <location>
        <begin position="350"/>
        <end position="520"/>
    </location>
</feature>
<keyword evidence="6" id="KW-0694">RNA-binding</keyword>
<evidence type="ECO:0000313" key="12">
    <source>
        <dbReference type="Proteomes" id="UP000772434"/>
    </source>
</evidence>
<dbReference type="PROSITE" id="PS00517">
    <property type="entry name" value="RNASE_3_1"/>
    <property type="match status" value="1"/>
</dbReference>
<dbReference type="Gene3D" id="3.40.50.300">
    <property type="entry name" value="P-loop containing nucleotide triphosphate hydrolases"/>
    <property type="match status" value="2"/>
</dbReference>
<dbReference type="SMART" id="SM00490">
    <property type="entry name" value="HELICc"/>
    <property type="match status" value="1"/>
</dbReference>
<keyword evidence="5" id="KW-0067">ATP-binding</keyword>
<dbReference type="InterPro" id="IPR000999">
    <property type="entry name" value="RNase_III_dom"/>
</dbReference>
<evidence type="ECO:0000256" key="6">
    <source>
        <dbReference type="PROSITE-ProRule" id="PRU00657"/>
    </source>
</evidence>
<dbReference type="Gene3D" id="1.10.1520.10">
    <property type="entry name" value="Ribonuclease III domain"/>
    <property type="match status" value="2"/>
</dbReference>
<evidence type="ECO:0000256" key="5">
    <source>
        <dbReference type="ARBA" id="ARBA00022840"/>
    </source>
</evidence>
<keyword evidence="3" id="KW-0378">Hydrolase</keyword>
<evidence type="ECO:0008006" key="13">
    <source>
        <dbReference type="Google" id="ProtNLM"/>
    </source>
</evidence>
<gene>
    <name evidence="11" type="ORF">BDP27DRAFT_1266587</name>
</gene>
<dbReference type="EMBL" id="JADNRY010000062">
    <property type="protein sequence ID" value="KAF9068359.1"/>
    <property type="molecule type" value="Genomic_DNA"/>
</dbReference>
<dbReference type="PROSITE" id="PS51194">
    <property type="entry name" value="HELICASE_CTER"/>
    <property type="match status" value="1"/>
</dbReference>
<dbReference type="GO" id="GO:0005737">
    <property type="term" value="C:cytoplasm"/>
    <property type="evidence" value="ECO:0007669"/>
    <property type="project" value="TreeGrafter"/>
</dbReference>
<dbReference type="OrthoDB" id="416741at2759"/>
<evidence type="ECO:0000259" key="8">
    <source>
        <dbReference type="PROSITE" id="PS51192"/>
    </source>
</evidence>
<dbReference type="GO" id="GO:0003723">
    <property type="term" value="F:RNA binding"/>
    <property type="evidence" value="ECO:0007669"/>
    <property type="project" value="UniProtKB-UniRule"/>
</dbReference>
<dbReference type="Gene3D" id="3.30.160.380">
    <property type="entry name" value="Dicer dimerisation domain"/>
    <property type="match status" value="1"/>
</dbReference>
<dbReference type="CDD" id="cd18034">
    <property type="entry name" value="DEXHc_dicer"/>
    <property type="match status" value="1"/>
</dbReference>
<dbReference type="InterPro" id="IPR005034">
    <property type="entry name" value="Dicer_dimerisation"/>
</dbReference>
<evidence type="ECO:0000259" key="10">
    <source>
        <dbReference type="PROSITE" id="PS51327"/>
    </source>
</evidence>
<dbReference type="InterPro" id="IPR001650">
    <property type="entry name" value="Helicase_C-like"/>
</dbReference>
<comment type="similarity">
    <text evidence="6">Belongs to the helicase family. Dicer subfamily.</text>
</comment>
<feature type="domain" description="RNase III" evidence="7">
    <location>
        <begin position="936"/>
        <end position="1061"/>
    </location>
</feature>
<dbReference type="Pfam" id="PF00636">
    <property type="entry name" value="Ribonuclease_3"/>
    <property type="match status" value="2"/>
</dbReference>
<dbReference type="GO" id="GO:0005634">
    <property type="term" value="C:nucleus"/>
    <property type="evidence" value="ECO:0007669"/>
    <property type="project" value="TreeGrafter"/>
</dbReference>
<feature type="domain" description="Dicer dsRNA-binding fold" evidence="10">
    <location>
        <begin position="549"/>
        <end position="641"/>
    </location>
</feature>
<dbReference type="InterPro" id="IPR036389">
    <property type="entry name" value="RNase_III_sf"/>
</dbReference>
<sequence length="1375" mass="154385">MTTTELLPRKYQEEIFLQAQQCNVIAALDTGSGKTFISTLLFKWIAAKNVGRAKMMMFVPKVPLVEQQGDFIAKHSSLRVLKLHGASNINTSDRKRWQNQFEQYDVFVMTAQIFLNFLTHSLIKIQEVSLMVFDECHHARKNHPYAIIMKEYSQCPVDKRPKIFGMTASPIWNSKNPLASLQLLEATLDAKVIGVREHVEELSGNIPKPTEIMKLFPPPLEDYEDYGYPSPSLWMALSVFELLRDVQVEDSPWKDIERRYHVTYYNLGPYAASLYLFTETCHLITRLFTMYRNAEETENDLAVPSTSPQEIPAELFDIADILVDFQPYFAHIDDPLLTPMKLSLDWCTPKVRTLIEVLRGHISPTFQGIIFVEQRQIASTLSKILPLIPELAGFMKCGILVGNSNGAPKEIGSDSQAQVVSAFRKREINLIIATSVAEEGLDFPACDVVVRFDSLEHHVAYVQSRGRARNKSSNFIVMIQQDDHVNQERYQKLIATEPTLKEAYQVQLNDHIPQPDDDDGDEEESFADLTSRERYIVPSTSAFVTYDNAISLIGHLCSLIPHDLYTAPLLPVFTYANGFQCTLSLPGSLPLSPGDLIYVGPVKRTKKEAKRAVSFLAVKRLHGLDVFDNYLLPAGSRGTDFEDVEGKPIPDMSFIPAMICCQVRDPWIITQQLFMHPVVVDGKIRAGLVTGTRLAPVKIKYHGSLVETQAGRLLKFSGDEEMERLRLMENYTARGIQIRISASPSAGRPSLFLVPLTLHTTVDFYAIEQLVSNPLGHSDWSAVKSEHYGRLLVLNVNQPGRIWLLSGVRDDLTPMSIMSDAPTEEPLTYREYYMHKWTRKKWTARVPEAGPMLDLTKLSRSNDTNYALSMENHPVAGEPCPNGTLIPQGCCTWLSMSHDMVLAFGILPSLVHRITDIYRVRTAKFELNLPPILDNLMVQALTIPSALAGYNNQRLETLGDAVLELCTTVHLLNRFPYRHEGQLDIIRQRSVCNRFLLYRALDVGLDRFITSENHKIKAWRQVVDEKSDEVMPRWYASRSYPRRSLQDCMEATLGAAFVTGGIPMALRAGVALGLMFGGPTPWPVRYDPVEPNGVSNMFETLQQQLGYTFCNGRLLREALTHPSFASAVEMIPSYQRLEFLGDAILNLVVVHYLYNKYPGAASEQLALPRTKAVCAQALAYLAVRKLELHRVVLINNFDLSRAIDSYVPHLQEASPQTIINTGWKFDPPKVLSDVFESIVGAVLIDSGYNYEKTAGIVEGVMEDILDILSPAVRLDPISTLVQWIAAFKCQEKAKFSVASKGGQDGMQVILHDVIIAGPIISASMTVAKNLAAERALSILQDADQVHCLSRVCTCGIRSVSKMESLREDSDDNEEP</sequence>
<dbReference type="PROSITE" id="PS51327">
    <property type="entry name" value="DICER_DSRBF"/>
    <property type="match status" value="1"/>
</dbReference>
<dbReference type="SUPFAM" id="SSF69065">
    <property type="entry name" value="RNase III domain-like"/>
    <property type="match status" value="2"/>
</dbReference>
<dbReference type="Pfam" id="PF00271">
    <property type="entry name" value="Helicase_C"/>
    <property type="match status" value="1"/>
</dbReference>
<dbReference type="InterPro" id="IPR038248">
    <property type="entry name" value="Dicer_dimer_sf"/>
</dbReference>
<dbReference type="SMART" id="SM00487">
    <property type="entry name" value="DEXDc"/>
    <property type="match status" value="1"/>
</dbReference>
<dbReference type="CDD" id="cd00593">
    <property type="entry name" value="RIBOc"/>
    <property type="match status" value="2"/>
</dbReference>
<comment type="caution">
    <text evidence="11">The sequence shown here is derived from an EMBL/GenBank/DDBJ whole genome shotgun (WGS) entry which is preliminary data.</text>
</comment>
<keyword evidence="1" id="KW-0677">Repeat</keyword>
<organism evidence="11 12">
    <name type="scientific">Rhodocollybia butyracea</name>
    <dbReference type="NCBI Taxonomy" id="206335"/>
    <lineage>
        <taxon>Eukaryota</taxon>
        <taxon>Fungi</taxon>
        <taxon>Dikarya</taxon>
        <taxon>Basidiomycota</taxon>
        <taxon>Agaricomycotina</taxon>
        <taxon>Agaricomycetes</taxon>
        <taxon>Agaricomycetidae</taxon>
        <taxon>Agaricales</taxon>
        <taxon>Marasmiineae</taxon>
        <taxon>Omphalotaceae</taxon>
        <taxon>Rhodocollybia</taxon>
    </lineage>
</organism>
<dbReference type="Pfam" id="PF03368">
    <property type="entry name" value="Dicer_dimer"/>
    <property type="match status" value="1"/>
</dbReference>
<feature type="domain" description="Helicase ATP-binding" evidence="8">
    <location>
        <begin position="15"/>
        <end position="188"/>
    </location>
</feature>
<dbReference type="GO" id="GO:0030422">
    <property type="term" value="P:siRNA processing"/>
    <property type="evidence" value="ECO:0007669"/>
    <property type="project" value="TreeGrafter"/>
</dbReference>
<dbReference type="InterPro" id="IPR027417">
    <property type="entry name" value="P-loop_NTPase"/>
</dbReference>
<evidence type="ECO:0000259" key="7">
    <source>
        <dbReference type="PROSITE" id="PS50142"/>
    </source>
</evidence>
<evidence type="ECO:0000256" key="2">
    <source>
        <dbReference type="ARBA" id="ARBA00022741"/>
    </source>
</evidence>
<keyword evidence="12" id="KW-1185">Reference proteome</keyword>
<feature type="non-terminal residue" evidence="11">
    <location>
        <position position="1"/>
    </location>
</feature>
<dbReference type="InterPro" id="IPR011545">
    <property type="entry name" value="DEAD/DEAH_box_helicase_dom"/>
</dbReference>
<dbReference type="PANTHER" id="PTHR14950">
    <property type="entry name" value="DICER-RELATED"/>
    <property type="match status" value="1"/>
</dbReference>
<keyword evidence="4" id="KW-0347">Helicase</keyword>
<reference evidence="11" key="1">
    <citation type="submission" date="2020-11" db="EMBL/GenBank/DDBJ databases">
        <authorList>
            <consortium name="DOE Joint Genome Institute"/>
            <person name="Ahrendt S."/>
            <person name="Riley R."/>
            <person name="Andreopoulos W."/>
            <person name="Labutti K."/>
            <person name="Pangilinan J."/>
            <person name="Ruiz-Duenas F.J."/>
            <person name="Barrasa J.M."/>
            <person name="Sanchez-Garcia M."/>
            <person name="Camarero S."/>
            <person name="Miyauchi S."/>
            <person name="Serrano A."/>
            <person name="Linde D."/>
            <person name="Babiker R."/>
            <person name="Drula E."/>
            <person name="Ayuso-Fernandez I."/>
            <person name="Pacheco R."/>
            <person name="Padilla G."/>
            <person name="Ferreira P."/>
            <person name="Barriuso J."/>
            <person name="Kellner H."/>
            <person name="Castanera R."/>
            <person name="Alfaro M."/>
            <person name="Ramirez L."/>
            <person name="Pisabarro A.G."/>
            <person name="Kuo A."/>
            <person name="Tritt A."/>
            <person name="Lipzen A."/>
            <person name="He G."/>
            <person name="Yan M."/>
            <person name="Ng V."/>
            <person name="Cullen D."/>
            <person name="Martin F."/>
            <person name="Rosso M.-N."/>
            <person name="Henrissat B."/>
            <person name="Hibbett D."/>
            <person name="Martinez A.T."/>
            <person name="Grigoriev I.V."/>
        </authorList>
    </citation>
    <scope>NUCLEOTIDE SEQUENCE</scope>
    <source>
        <strain evidence="11">AH 40177</strain>
    </source>
</reference>
<evidence type="ECO:0000256" key="1">
    <source>
        <dbReference type="ARBA" id="ARBA00022737"/>
    </source>
</evidence>
<evidence type="ECO:0000313" key="11">
    <source>
        <dbReference type="EMBL" id="KAF9068359.1"/>
    </source>
</evidence>
<evidence type="ECO:0000256" key="4">
    <source>
        <dbReference type="ARBA" id="ARBA00022806"/>
    </source>
</evidence>
<dbReference type="SMART" id="SM00535">
    <property type="entry name" value="RIBOc"/>
    <property type="match status" value="2"/>
</dbReference>
<dbReference type="SUPFAM" id="SSF54768">
    <property type="entry name" value="dsRNA-binding domain-like"/>
    <property type="match status" value="1"/>
</dbReference>
<accession>A0A9P5U723</accession>
<evidence type="ECO:0000259" key="9">
    <source>
        <dbReference type="PROSITE" id="PS51194"/>
    </source>
</evidence>